<dbReference type="RefSeq" id="WP_160853600.1">
    <property type="nucleotide sequence ID" value="NZ_WUWG01000003.1"/>
</dbReference>
<reference evidence="2 3" key="1">
    <citation type="submission" date="2019-12" db="EMBL/GenBank/DDBJ databases">
        <title>Strain KN286 was isolated from seawater, which was collected from Caroline Seamount in the tropical western Pacific.</title>
        <authorList>
            <person name="Wang Q."/>
        </authorList>
    </citation>
    <scope>NUCLEOTIDE SEQUENCE [LARGE SCALE GENOMIC DNA]</scope>
    <source>
        <strain evidence="2 3">KN286</strain>
    </source>
</reference>
<dbReference type="SUPFAM" id="SSF50475">
    <property type="entry name" value="FMN-binding split barrel"/>
    <property type="match status" value="1"/>
</dbReference>
<dbReference type="PANTHER" id="PTHR13343">
    <property type="entry name" value="CREG1 PROTEIN"/>
    <property type="match status" value="1"/>
</dbReference>
<name>A0A6B0TVT8_9RHOB</name>
<evidence type="ECO:0000259" key="1">
    <source>
        <dbReference type="Pfam" id="PF13883"/>
    </source>
</evidence>
<dbReference type="Pfam" id="PF13883">
    <property type="entry name" value="CREG_beta-barrel"/>
    <property type="match status" value="1"/>
</dbReference>
<accession>A0A6B0TVT8</accession>
<dbReference type="GO" id="GO:0005737">
    <property type="term" value="C:cytoplasm"/>
    <property type="evidence" value="ECO:0007669"/>
    <property type="project" value="UniProtKB-ARBA"/>
</dbReference>
<evidence type="ECO:0000313" key="2">
    <source>
        <dbReference type="EMBL" id="MXU65274.1"/>
    </source>
</evidence>
<proteinExistence type="predicted"/>
<organism evidence="2 3">
    <name type="scientific">Oceanomicrobium pacificus</name>
    <dbReference type="NCBI Taxonomy" id="2692916"/>
    <lineage>
        <taxon>Bacteria</taxon>
        <taxon>Pseudomonadati</taxon>
        <taxon>Pseudomonadota</taxon>
        <taxon>Alphaproteobacteria</taxon>
        <taxon>Rhodobacterales</taxon>
        <taxon>Paracoccaceae</taxon>
        <taxon>Oceanomicrobium</taxon>
    </lineage>
</organism>
<protein>
    <submittedName>
        <fullName evidence="2">HugZ family protein</fullName>
    </submittedName>
</protein>
<sequence length="174" mass="18599">MVQEDKTGPSLFQPVDDSVRDRARALIDGAPWAALGTLDPDGAPELSRVLMARDTDGVPVLLLSQLAPHFAALAADPRCALMVGIEGRGDPLAHARLMLSGRATRCTTPDPARRAAFLERHPKSALYIDFPDFAFWRVDITRATLNGGFGRAHILSPPDLLPDGAEGDVTSPAP</sequence>
<dbReference type="AlphaFoldDB" id="A0A6B0TVT8"/>
<dbReference type="PANTHER" id="PTHR13343:SF17">
    <property type="entry name" value="CELLULAR REPRESSOR OF E1A-STIMULATED GENES, ISOFORM A"/>
    <property type="match status" value="1"/>
</dbReference>
<dbReference type="Gene3D" id="2.30.110.10">
    <property type="entry name" value="Electron Transport, Fmn-binding Protein, Chain A"/>
    <property type="match status" value="1"/>
</dbReference>
<comment type="caution">
    <text evidence="2">The sequence shown here is derived from an EMBL/GenBank/DDBJ whole genome shotgun (WGS) entry which is preliminary data.</text>
</comment>
<dbReference type="InterPro" id="IPR055343">
    <property type="entry name" value="CREG_beta-barrel"/>
</dbReference>
<dbReference type="InterPro" id="IPR012349">
    <property type="entry name" value="Split_barrel_FMN-bd"/>
</dbReference>
<dbReference type="Proteomes" id="UP000436016">
    <property type="component" value="Unassembled WGS sequence"/>
</dbReference>
<gene>
    <name evidence="2" type="ORF">GSH16_07425</name>
</gene>
<keyword evidence="3" id="KW-1185">Reference proteome</keyword>
<evidence type="ECO:0000313" key="3">
    <source>
        <dbReference type="Proteomes" id="UP000436016"/>
    </source>
</evidence>
<feature type="domain" description="CREG-like beta-barrel" evidence="1">
    <location>
        <begin position="22"/>
        <end position="156"/>
    </location>
</feature>
<dbReference type="EMBL" id="WUWG01000003">
    <property type="protein sequence ID" value="MXU65274.1"/>
    <property type="molecule type" value="Genomic_DNA"/>
</dbReference>